<dbReference type="OrthoDB" id="5125216at2"/>
<evidence type="ECO:0000313" key="2">
    <source>
        <dbReference type="Proteomes" id="UP000253508"/>
    </source>
</evidence>
<dbReference type="AlphaFoldDB" id="A0A367Y1Z5"/>
<dbReference type="EMBL" id="QORO01000002">
    <property type="protein sequence ID" value="RCK59905.1"/>
    <property type="molecule type" value="Genomic_DNA"/>
</dbReference>
<keyword evidence="2" id="KW-1185">Reference proteome</keyword>
<evidence type="ECO:0000313" key="1">
    <source>
        <dbReference type="EMBL" id="RCK59905.1"/>
    </source>
</evidence>
<comment type="caution">
    <text evidence="1">The sequence shown here is derived from an EMBL/GenBank/DDBJ whole genome shotgun (WGS) entry which is preliminary data.</text>
</comment>
<reference evidence="1 2" key="1">
    <citation type="submission" date="2018-07" db="EMBL/GenBank/DDBJ databases">
        <title>Microbacterium endoborsara sp. nov., a novel actinobacterium isolated from Borszczowia aralocaspica.</title>
        <authorList>
            <person name="An D."/>
        </authorList>
    </citation>
    <scope>NUCLEOTIDE SEQUENCE [LARGE SCALE GENOMIC DNA]</scope>
    <source>
        <strain evidence="1 2">C1.15228</strain>
    </source>
</reference>
<protein>
    <submittedName>
        <fullName evidence="1">YtxH domain-containing protein</fullName>
    </submittedName>
</protein>
<accession>A0A367Y1Z5</accession>
<name>A0A367Y1Z5_9MICO</name>
<sequence>MRGKIGLVIGLGAGYVLGTRAGRARYEQIKKQAEKIWELPPVQKQVDKVKAAAKRLPGAAVQFVQSKTGTAPESKGQ</sequence>
<gene>
    <name evidence="1" type="ORF">DTO57_07055</name>
</gene>
<dbReference type="RefSeq" id="WP_114117519.1">
    <property type="nucleotide sequence ID" value="NZ_BMHU01000003.1"/>
</dbReference>
<dbReference type="Proteomes" id="UP000253508">
    <property type="component" value="Unassembled WGS sequence"/>
</dbReference>
<organism evidence="1 2">
    <name type="scientific">Microbacterium sorbitolivorans</name>
    <dbReference type="NCBI Taxonomy" id="1867410"/>
    <lineage>
        <taxon>Bacteria</taxon>
        <taxon>Bacillati</taxon>
        <taxon>Actinomycetota</taxon>
        <taxon>Actinomycetes</taxon>
        <taxon>Micrococcales</taxon>
        <taxon>Microbacteriaceae</taxon>
        <taxon>Microbacterium</taxon>
    </lineage>
</organism>
<proteinExistence type="predicted"/>